<evidence type="ECO:0000256" key="1">
    <source>
        <dbReference type="SAM" id="MobiDB-lite"/>
    </source>
</evidence>
<feature type="compositionally biased region" description="Basic residues" evidence="1">
    <location>
        <begin position="87"/>
        <end position="99"/>
    </location>
</feature>
<dbReference type="EMBL" id="KQ423011">
    <property type="protein sequence ID" value="KOF73748.1"/>
    <property type="molecule type" value="Genomic_DNA"/>
</dbReference>
<accession>A0A0L8GA25</accession>
<feature type="region of interest" description="Disordered" evidence="1">
    <location>
        <begin position="80"/>
        <end position="99"/>
    </location>
</feature>
<sequence>MKQGNIFLQIEVVEYQRFMQRKHKIYAKEKKEDKQRERDGRLQKEIKRHELAKKKKKSFMKSYIHHYCISQQNNSILISISRSDHNKMKKKKKKKMKEK</sequence>
<name>A0A0L8GA25_OCTBM</name>
<evidence type="ECO:0000313" key="2">
    <source>
        <dbReference type="EMBL" id="KOF73748.1"/>
    </source>
</evidence>
<dbReference type="AlphaFoldDB" id="A0A0L8GA25"/>
<gene>
    <name evidence="2" type="ORF">OCBIM_22037350mg</name>
</gene>
<organism evidence="2">
    <name type="scientific">Octopus bimaculoides</name>
    <name type="common">California two-spotted octopus</name>
    <dbReference type="NCBI Taxonomy" id="37653"/>
    <lineage>
        <taxon>Eukaryota</taxon>
        <taxon>Metazoa</taxon>
        <taxon>Spiralia</taxon>
        <taxon>Lophotrochozoa</taxon>
        <taxon>Mollusca</taxon>
        <taxon>Cephalopoda</taxon>
        <taxon>Coleoidea</taxon>
        <taxon>Octopodiformes</taxon>
        <taxon>Octopoda</taxon>
        <taxon>Incirrata</taxon>
        <taxon>Octopodidae</taxon>
        <taxon>Octopus</taxon>
    </lineage>
</organism>
<proteinExistence type="predicted"/>
<protein>
    <submittedName>
        <fullName evidence="2">Uncharacterized protein</fullName>
    </submittedName>
</protein>
<reference evidence="2" key="1">
    <citation type="submission" date="2015-07" db="EMBL/GenBank/DDBJ databases">
        <title>MeaNS - Measles Nucleotide Surveillance Program.</title>
        <authorList>
            <person name="Tran T."/>
            <person name="Druce J."/>
        </authorList>
    </citation>
    <scope>NUCLEOTIDE SEQUENCE</scope>
    <source>
        <strain evidence="2">UCB-OBI-ISO-001</strain>
        <tissue evidence="2">Gonad</tissue>
    </source>
</reference>